<dbReference type="PANTHER" id="PTHR22904">
    <property type="entry name" value="TPR REPEAT CONTAINING PROTEIN"/>
    <property type="match status" value="1"/>
</dbReference>
<dbReference type="Gene3D" id="1.25.40.10">
    <property type="entry name" value="Tetratricopeptide repeat domain"/>
    <property type="match status" value="2"/>
</dbReference>
<dbReference type="PANTHER" id="PTHR22904:SF523">
    <property type="entry name" value="STRESS-INDUCED-PHOSPHOPROTEIN 1"/>
    <property type="match status" value="1"/>
</dbReference>
<feature type="region of interest" description="Disordered" evidence="4">
    <location>
        <begin position="1012"/>
        <end position="1032"/>
    </location>
</feature>
<feature type="compositionally biased region" description="Polar residues" evidence="4">
    <location>
        <begin position="696"/>
        <end position="705"/>
    </location>
</feature>
<dbReference type="Proteomes" id="UP001620645">
    <property type="component" value="Unassembled WGS sequence"/>
</dbReference>
<evidence type="ECO:0000313" key="5">
    <source>
        <dbReference type="EMBL" id="KAL3094792.1"/>
    </source>
</evidence>
<comment type="caution">
    <text evidence="5">The sequence shown here is derived from an EMBL/GenBank/DDBJ whole genome shotgun (WGS) entry which is preliminary data.</text>
</comment>
<gene>
    <name evidence="5" type="ORF">niasHS_006087</name>
</gene>
<feature type="region of interest" description="Disordered" evidence="4">
    <location>
        <begin position="948"/>
        <end position="994"/>
    </location>
</feature>
<feature type="compositionally biased region" description="Basic and acidic residues" evidence="4">
    <location>
        <begin position="706"/>
        <end position="719"/>
    </location>
</feature>
<dbReference type="PROSITE" id="PS50005">
    <property type="entry name" value="TPR"/>
    <property type="match status" value="2"/>
</dbReference>
<keyword evidence="1" id="KW-0677">Repeat</keyword>
<dbReference type="InterPro" id="IPR019734">
    <property type="entry name" value="TPR_rpt"/>
</dbReference>
<evidence type="ECO:0000313" key="6">
    <source>
        <dbReference type="Proteomes" id="UP001620645"/>
    </source>
</evidence>
<feature type="repeat" description="TPR" evidence="3">
    <location>
        <begin position="387"/>
        <end position="420"/>
    </location>
</feature>
<reference evidence="5 6" key="1">
    <citation type="submission" date="2024-10" db="EMBL/GenBank/DDBJ databases">
        <authorList>
            <person name="Kim D."/>
        </authorList>
    </citation>
    <scope>NUCLEOTIDE SEQUENCE [LARGE SCALE GENOMIC DNA]</scope>
    <source>
        <strain evidence="5">Taebaek</strain>
    </source>
</reference>
<dbReference type="AlphaFoldDB" id="A0ABD2JVZ7"/>
<feature type="region of interest" description="Disordered" evidence="4">
    <location>
        <begin position="850"/>
        <end position="872"/>
    </location>
</feature>
<keyword evidence="6" id="KW-1185">Reference proteome</keyword>
<evidence type="ECO:0000256" key="1">
    <source>
        <dbReference type="ARBA" id="ARBA00022737"/>
    </source>
</evidence>
<protein>
    <submittedName>
        <fullName evidence="5">Uncharacterized protein</fullName>
    </submittedName>
</protein>
<proteinExistence type="predicted"/>
<feature type="region of interest" description="Disordered" evidence="4">
    <location>
        <begin position="696"/>
        <end position="727"/>
    </location>
</feature>
<organism evidence="5 6">
    <name type="scientific">Heterodera schachtii</name>
    <name type="common">Sugarbeet cyst nematode worm</name>
    <name type="synonym">Tylenchus schachtii</name>
    <dbReference type="NCBI Taxonomy" id="97005"/>
    <lineage>
        <taxon>Eukaryota</taxon>
        <taxon>Metazoa</taxon>
        <taxon>Ecdysozoa</taxon>
        <taxon>Nematoda</taxon>
        <taxon>Chromadorea</taxon>
        <taxon>Rhabditida</taxon>
        <taxon>Tylenchina</taxon>
        <taxon>Tylenchomorpha</taxon>
        <taxon>Tylenchoidea</taxon>
        <taxon>Heteroderidae</taxon>
        <taxon>Heteroderinae</taxon>
        <taxon>Heterodera</taxon>
    </lineage>
</organism>
<dbReference type="Pfam" id="PF13432">
    <property type="entry name" value="TPR_16"/>
    <property type="match status" value="1"/>
</dbReference>
<dbReference type="SUPFAM" id="SSF48452">
    <property type="entry name" value="TPR-like"/>
    <property type="match status" value="3"/>
</dbReference>
<keyword evidence="2 3" id="KW-0802">TPR repeat</keyword>
<dbReference type="InterPro" id="IPR011990">
    <property type="entry name" value="TPR-like_helical_dom_sf"/>
</dbReference>
<evidence type="ECO:0000256" key="4">
    <source>
        <dbReference type="SAM" id="MobiDB-lite"/>
    </source>
</evidence>
<feature type="region of interest" description="Disordered" evidence="4">
    <location>
        <begin position="57"/>
        <end position="77"/>
    </location>
</feature>
<dbReference type="EMBL" id="JBICCN010000086">
    <property type="protein sequence ID" value="KAL3094792.1"/>
    <property type="molecule type" value="Genomic_DNA"/>
</dbReference>
<evidence type="ECO:0000256" key="3">
    <source>
        <dbReference type="PROSITE-ProRule" id="PRU00339"/>
    </source>
</evidence>
<feature type="compositionally biased region" description="Basic and acidic residues" evidence="4">
    <location>
        <begin position="958"/>
        <end position="971"/>
    </location>
</feature>
<feature type="repeat" description="TPR" evidence="3">
    <location>
        <begin position="421"/>
        <end position="454"/>
    </location>
</feature>
<accession>A0ABD2JVZ7</accession>
<name>A0ABD2JVZ7_HETSC</name>
<dbReference type="SMART" id="SM00028">
    <property type="entry name" value="TPR"/>
    <property type="match status" value="7"/>
</dbReference>
<evidence type="ECO:0000256" key="2">
    <source>
        <dbReference type="ARBA" id="ARBA00022803"/>
    </source>
</evidence>
<feature type="compositionally biased region" description="Low complexity" evidence="4">
    <location>
        <begin position="59"/>
        <end position="74"/>
    </location>
</feature>
<sequence>MEPSKIFDFHAQSVQNKFSIYQNIPYNSNSKSLPLSLTSSNHFSASKTHYSLASPAAVDAASTSQPSESSSPDTTAVVSDQCVDQLQGKQQQAPPMASSCASSLSALITEANNAYAVGDMASALRAYRHVLRAEPRNQVLHANISAILLRMDDAENDDEEGADSTRRKEEALEAAEKAIQLKPDWPKAHFRRGEALSALGRGDEAVLSHAEAFRLSAGRDEQFRTALISRCIQLNNSSSKRSMREIFAKEFAKLQLNDHGADGCALVNTIAKCFQIAKKPELARSFNQISAKMEPSNVTVKKLDQKQLVLVKTEANDDDNFSDELKAVEHKLEIAELKGDEMAQMSVHGQMAKLLSTNFLKFDLSIHHFTEQLRLAKKFSVNPKNAFLIRLELANLHLKMRNAEQAKQIFKQLLEEQPSDPDALFGLGQAFYLTNELQSALTMFNRVEKLAPSNSLSNENIDENLSWHNAIVGKCHCYLARGDTEKAIDLAENVLKNAKNLDTTKFYLVMALGLMRRGKLPAAMRWAKRLLTAQINAKSGGNMVDVLYTVMILYEKMGQRENAEKVADQLINQLEKCQCQPNPFGPSPDEILDQICQIQRQSGFHEQIGRAMKLRMKLVPNFSNEWAKIAMEMAKMDFEREHLDITNCADLVQRLDQWTEQQLGPVEMELNPDPARVQWEVDLLTVRAELAWRKQQQTMNNNDNPPTRKQENCNHKNGEEENDADDDDCHPFTLLETALMLAQESALTDAEADICLRLGEWHLAKGGDEEAVVYLRQVIALGRQILPANQRRLLRAYSALIKVLCTQCQWEDAFCAARCKLGIQKCMGMPMVDRLRTQLKMGQILLETTTTTSATTSKRSDRYQNSSSEEEVDDFVGTVPEGPITAMQIFQRIRRRAKCLNATEELKLAEECLAQCRNFLKSENQCQINPSNGIEHVHINTTKLPHMRSASEMPFSHEQQKRGSKCRDQSKKRSSKGGGNQLLHHSSRESSSITAHFTEDTDTYCCIRGESRAESTASDTAPHVIGIDFDDD</sequence>